<proteinExistence type="predicted"/>
<keyword evidence="3" id="KW-1185">Reference proteome</keyword>
<reference evidence="2 3" key="1">
    <citation type="submission" date="2018-06" db="EMBL/GenBank/DDBJ databases">
        <title>Mucibacter soli gen. nov., sp. nov., a new member of the family Chitinophagaceae producing mucin.</title>
        <authorList>
            <person name="Kim M.-K."/>
            <person name="Park S."/>
            <person name="Kim T.-S."/>
            <person name="Joung Y."/>
            <person name="Han J.-H."/>
            <person name="Kim S.B."/>
        </authorList>
    </citation>
    <scope>NUCLEOTIDE SEQUENCE [LARGE SCALE GENOMIC DNA]</scope>
    <source>
        <strain evidence="2 3">R1-15</strain>
    </source>
</reference>
<evidence type="ECO:0000313" key="2">
    <source>
        <dbReference type="EMBL" id="PZF74593.1"/>
    </source>
</evidence>
<feature type="transmembrane region" description="Helical" evidence="1">
    <location>
        <begin position="62"/>
        <end position="80"/>
    </location>
</feature>
<comment type="caution">
    <text evidence="2">The sequence shown here is derived from an EMBL/GenBank/DDBJ whole genome shotgun (WGS) entry which is preliminary data.</text>
</comment>
<protein>
    <submittedName>
        <fullName evidence="2">Uncharacterized protein</fullName>
    </submittedName>
</protein>
<keyword evidence="1" id="KW-0812">Transmembrane</keyword>
<dbReference type="Proteomes" id="UP000248745">
    <property type="component" value="Unassembled WGS sequence"/>
</dbReference>
<feature type="transmembrane region" description="Helical" evidence="1">
    <location>
        <begin position="26"/>
        <end position="50"/>
    </location>
</feature>
<name>A0A2W2C3A9_9BACT</name>
<dbReference type="AlphaFoldDB" id="A0A2W2C3A9"/>
<sequence>MIMWYYYLNYKIYSFYRRKERNGIPAFYAFMVTVMLIYINIFSVWVMFAMQDEILKRNVAKGTVLIFMAIIGLVNYLLLYRRGKYKEVFDQFDKTFEQYKKWDLSVKLYIIGSVLFWLIMLFLMDRQNHLQRLKAP</sequence>
<evidence type="ECO:0000256" key="1">
    <source>
        <dbReference type="SAM" id="Phobius"/>
    </source>
</evidence>
<dbReference type="EMBL" id="QKTW01000003">
    <property type="protein sequence ID" value="PZF74593.1"/>
    <property type="molecule type" value="Genomic_DNA"/>
</dbReference>
<organism evidence="2 3">
    <name type="scientific">Taibaiella soli</name>
    <dbReference type="NCBI Taxonomy" id="1649169"/>
    <lineage>
        <taxon>Bacteria</taxon>
        <taxon>Pseudomonadati</taxon>
        <taxon>Bacteroidota</taxon>
        <taxon>Chitinophagia</taxon>
        <taxon>Chitinophagales</taxon>
        <taxon>Chitinophagaceae</taxon>
        <taxon>Taibaiella</taxon>
    </lineage>
</organism>
<feature type="transmembrane region" description="Helical" evidence="1">
    <location>
        <begin position="106"/>
        <end position="124"/>
    </location>
</feature>
<gene>
    <name evidence="2" type="ORF">DN068_03175</name>
</gene>
<evidence type="ECO:0000313" key="3">
    <source>
        <dbReference type="Proteomes" id="UP000248745"/>
    </source>
</evidence>
<keyword evidence="1" id="KW-0472">Membrane</keyword>
<accession>A0A2W2C3A9</accession>
<keyword evidence="1" id="KW-1133">Transmembrane helix</keyword>